<evidence type="ECO:0000313" key="2">
    <source>
        <dbReference type="Proteomes" id="UP000199687"/>
    </source>
</evidence>
<reference evidence="1 2" key="1">
    <citation type="submission" date="2016-10" db="EMBL/GenBank/DDBJ databases">
        <authorList>
            <person name="de Groot N.N."/>
        </authorList>
    </citation>
    <scope>NUCLEOTIDE SEQUENCE [LARGE SCALE GENOMIC DNA]</scope>
    <source>
        <strain evidence="1 2">CGMCC 1.7727</strain>
    </source>
</reference>
<dbReference type="Proteomes" id="UP000199687">
    <property type="component" value="Unassembled WGS sequence"/>
</dbReference>
<evidence type="ECO:0000313" key="1">
    <source>
        <dbReference type="EMBL" id="SER58470.1"/>
    </source>
</evidence>
<proteinExistence type="predicted"/>
<organism evidence="1 2">
    <name type="scientific">Gracilibacillus ureilyticus</name>
    <dbReference type="NCBI Taxonomy" id="531814"/>
    <lineage>
        <taxon>Bacteria</taxon>
        <taxon>Bacillati</taxon>
        <taxon>Bacillota</taxon>
        <taxon>Bacilli</taxon>
        <taxon>Bacillales</taxon>
        <taxon>Bacillaceae</taxon>
        <taxon>Gracilibacillus</taxon>
    </lineage>
</organism>
<dbReference type="STRING" id="531814.SAMN04487944_106146"/>
<sequence length="90" mass="10708">MNDAIESLAKELQESNPDLSLIEARSWVELLWEDFEATRAKAGRKYEGAETTLRIVRHWIQQYGTHLNEFAERYPKYKKLIYNNEDKPLH</sequence>
<dbReference type="EMBL" id="FOGL01000006">
    <property type="protein sequence ID" value="SER58470.1"/>
    <property type="molecule type" value="Genomic_DNA"/>
</dbReference>
<dbReference type="AlphaFoldDB" id="A0A1H9QDH8"/>
<dbReference type="OrthoDB" id="2361637at2"/>
<gene>
    <name evidence="1" type="ORF">SAMN04487944_106146</name>
</gene>
<dbReference type="Pfam" id="PF14043">
    <property type="entry name" value="WVELL"/>
    <property type="match status" value="1"/>
</dbReference>
<dbReference type="InterPro" id="IPR026952">
    <property type="entry name" value="WVELL"/>
</dbReference>
<name>A0A1H9QDH8_9BACI</name>
<accession>A0A1H9QDH8</accession>
<protein>
    <submittedName>
        <fullName evidence="1">WVELL protein</fullName>
    </submittedName>
</protein>
<dbReference type="RefSeq" id="WP_089740383.1">
    <property type="nucleotide sequence ID" value="NZ_FOGL01000006.1"/>
</dbReference>
<keyword evidence="2" id="KW-1185">Reference proteome</keyword>